<keyword evidence="2" id="KW-1185">Reference proteome</keyword>
<organism evidence="1 2">
    <name type="scientific">Leucobacter weissii</name>
    <dbReference type="NCBI Taxonomy" id="1983706"/>
    <lineage>
        <taxon>Bacteria</taxon>
        <taxon>Bacillati</taxon>
        <taxon>Actinomycetota</taxon>
        <taxon>Actinomycetes</taxon>
        <taxon>Micrococcales</taxon>
        <taxon>Microbacteriaceae</taxon>
        <taxon>Leucobacter</taxon>
    </lineage>
</organism>
<dbReference type="RefSeq" id="WP_208098622.1">
    <property type="nucleotide sequence ID" value="NZ_JAGDYM010000015.1"/>
</dbReference>
<comment type="caution">
    <text evidence="1">The sequence shown here is derived from an EMBL/GenBank/DDBJ whole genome shotgun (WGS) entry which is preliminary data.</text>
</comment>
<sequence>MRDLRVAGDGEWIGFSRGLFPDLAERLDRALGENARRDGALADDALAGDTVQPGRAFDDRLDAEVARRHELREAITALADISDPAVRARFEDAFATARSIFAPIGCAVPEPESFLAAGIDLRSLATAAARDTTLAVVVAPHGLGAAAWLSLFDGAARDDASAGRPGLVLADEVRAGFDALDRPPRAAPAASVRDRLHPSAVWTLRLIPASDAPPLMGLGHAHGPHATLSEMLVLQLRRADAGCGPLDAETFTWVAGELAGGALAAREVFDESERAVRISARGVGSQGPHLGARPPVG</sequence>
<accession>A0A939SCW6</accession>
<dbReference type="EMBL" id="JAGDYM010000015">
    <property type="protein sequence ID" value="MBO1902860.1"/>
    <property type="molecule type" value="Genomic_DNA"/>
</dbReference>
<dbReference type="AlphaFoldDB" id="A0A939SCW6"/>
<evidence type="ECO:0000313" key="1">
    <source>
        <dbReference type="EMBL" id="MBO1902860.1"/>
    </source>
</evidence>
<reference evidence="1" key="1">
    <citation type="submission" date="2021-03" db="EMBL/GenBank/DDBJ databases">
        <title>Leucobacter chromiisoli sp. nov., isolated from chromium-containing soil of chemical plant.</title>
        <authorList>
            <person name="Xu Z."/>
        </authorList>
    </citation>
    <scope>NUCLEOTIDE SEQUENCE</scope>
    <source>
        <strain evidence="1">S27</strain>
    </source>
</reference>
<dbReference type="Proteomes" id="UP000664382">
    <property type="component" value="Unassembled WGS sequence"/>
</dbReference>
<name>A0A939SCW6_9MICO</name>
<gene>
    <name evidence="1" type="ORF">J4H92_12985</name>
</gene>
<evidence type="ECO:0000313" key="2">
    <source>
        <dbReference type="Proteomes" id="UP000664382"/>
    </source>
</evidence>
<proteinExistence type="predicted"/>
<protein>
    <submittedName>
        <fullName evidence="1">Uncharacterized protein</fullName>
    </submittedName>
</protein>